<dbReference type="OrthoDB" id="341609at2157"/>
<dbReference type="InterPro" id="IPR036852">
    <property type="entry name" value="Peptidase_S8/S53_dom_sf"/>
</dbReference>
<keyword evidence="4" id="KW-0720">Serine protease</keyword>
<evidence type="ECO:0000256" key="1">
    <source>
        <dbReference type="ARBA" id="ARBA00011073"/>
    </source>
</evidence>
<dbReference type="KEGG" id="psyt:DSAG12_01304"/>
<sequence>MALNSKFKPSFEEFEIYLYKTLSNEDFDNLTNTQNLKNSINITAFLEFLNFETRSQFIDSNQNKNLKYLKKYSNLPIVLVEAPYGWFEIISENKSIISIHGNHQVYLCLESESGSVEIKKKQNSTQEFLGKDVTIGLIDSGIDQSHPDLSNKIKKIYNVSGEANGDFNGHGTFLAGIIAGSRNENKDQNYGISPEVSLIDIKVFNREGKATVAEILEAIDLILSEIDEKTPDIIVFGCADWSFGDKSLIARYCEILNQNNIAIVTPTGNFGPDLGNISSIGGNPNVLTIGTINKESKVPFFSGRSKFIDLNLPGKDIRSAMSSKHVIGTQLEPKLKYVNLSGTSISAAIAGGLLALIKESNPSLSPFQLYKLLKTTSQDKRTPHIDIITNKKKEKKFSTFSFSSIFKIASLVSGGIFILFLVLFYIF</sequence>
<reference evidence="7 8" key="2">
    <citation type="journal article" date="2024" name="Int. J. Syst. Evol. Microbiol.">
        <title>Promethearchaeum syntrophicum gen. nov., sp. nov., an anaerobic, obligately syntrophic archaeon, the first isolate of the lineage 'Asgard' archaea, and proposal of the new archaeal phylum Promethearchaeota phyl. nov. and kingdom Promethearchaeati regn. nov.</title>
        <authorList>
            <person name="Imachi H."/>
            <person name="Nobu M.K."/>
            <person name="Kato S."/>
            <person name="Takaki Y."/>
            <person name="Miyazaki M."/>
            <person name="Miyata M."/>
            <person name="Ogawara M."/>
            <person name="Saito Y."/>
            <person name="Sakai S."/>
            <person name="Tahara Y.O."/>
            <person name="Takano Y."/>
            <person name="Tasumi E."/>
            <person name="Uematsu K."/>
            <person name="Yoshimura T."/>
            <person name="Itoh T."/>
            <person name="Ohkuma M."/>
            <person name="Takai K."/>
        </authorList>
    </citation>
    <scope>NUCLEOTIDE SEQUENCE [LARGE SCALE GENOMIC DNA]</scope>
    <source>
        <strain evidence="7 8">MK-D1</strain>
    </source>
</reference>
<keyword evidence="2" id="KW-0645">Protease</keyword>
<dbReference type="EMBL" id="CP042905">
    <property type="protein sequence ID" value="QEE15478.1"/>
    <property type="molecule type" value="Genomic_DNA"/>
</dbReference>
<dbReference type="Pfam" id="PF00082">
    <property type="entry name" value="Peptidase_S8"/>
    <property type="match status" value="1"/>
</dbReference>
<keyword evidence="5" id="KW-0472">Membrane</keyword>
<keyword evidence="5" id="KW-0812">Transmembrane</keyword>
<keyword evidence="3" id="KW-0378">Hydrolase</keyword>
<evidence type="ECO:0000256" key="4">
    <source>
        <dbReference type="ARBA" id="ARBA00022825"/>
    </source>
</evidence>
<proteinExistence type="inferred from homology"/>
<evidence type="ECO:0000256" key="2">
    <source>
        <dbReference type="ARBA" id="ARBA00022670"/>
    </source>
</evidence>
<evidence type="ECO:0000256" key="5">
    <source>
        <dbReference type="SAM" id="Phobius"/>
    </source>
</evidence>
<dbReference type="PROSITE" id="PS00136">
    <property type="entry name" value="SUBTILASE_ASP"/>
    <property type="match status" value="1"/>
</dbReference>
<keyword evidence="8" id="KW-1185">Reference proteome</keyword>
<dbReference type="PRINTS" id="PR00723">
    <property type="entry name" value="SUBTILISIN"/>
</dbReference>
<feature type="transmembrane region" description="Helical" evidence="5">
    <location>
        <begin position="405"/>
        <end position="426"/>
    </location>
</feature>
<dbReference type="SUPFAM" id="SSF52743">
    <property type="entry name" value="Subtilisin-like"/>
    <property type="match status" value="1"/>
</dbReference>
<dbReference type="InterPro" id="IPR015500">
    <property type="entry name" value="Peptidase_S8_subtilisin-rel"/>
</dbReference>
<dbReference type="GeneID" id="41329297"/>
<dbReference type="PANTHER" id="PTHR43806">
    <property type="entry name" value="PEPTIDASE S8"/>
    <property type="match status" value="1"/>
</dbReference>
<reference evidence="7 8" key="1">
    <citation type="journal article" date="2020" name="Nature">
        <title>Isolation of an archaeon at the prokaryote-eukaryote interface.</title>
        <authorList>
            <person name="Imachi H."/>
            <person name="Nobu M.K."/>
            <person name="Nakahara N."/>
            <person name="Morono Y."/>
            <person name="Ogawara M."/>
            <person name="Takaki Y."/>
            <person name="Takano Y."/>
            <person name="Uematsu K."/>
            <person name="Ikuta T."/>
            <person name="Ito M."/>
            <person name="Matsui Y."/>
            <person name="Miyazaki M."/>
            <person name="Murata K."/>
            <person name="Saito Y."/>
            <person name="Sakai S."/>
            <person name="Song C."/>
            <person name="Tasumi E."/>
            <person name="Yamanaka Y."/>
            <person name="Yamaguchi T."/>
            <person name="Kamagata Y."/>
            <person name="Tamaki H."/>
            <person name="Takai K."/>
        </authorList>
    </citation>
    <scope>NUCLEOTIDE SEQUENCE [LARGE SCALE GENOMIC DNA]</scope>
    <source>
        <strain evidence="7 8">MK-D1</strain>
    </source>
</reference>
<name>A0A5B9D8A2_9ARCH</name>
<feature type="domain" description="Peptidase S8/S53" evidence="6">
    <location>
        <begin position="130"/>
        <end position="384"/>
    </location>
</feature>
<accession>A0A5B9D8A2</accession>
<dbReference type="GO" id="GO:0004252">
    <property type="term" value="F:serine-type endopeptidase activity"/>
    <property type="evidence" value="ECO:0007669"/>
    <property type="project" value="InterPro"/>
</dbReference>
<protein>
    <submittedName>
        <fullName evidence="7">S8 family serine peptidase</fullName>
    </submittedName>
</protein>
<dbReference type="PANTHER" id="PTHR43806:SF11">
    <property type="entry name" value="CEREVISIN-RELATED"/>
    <property type="match status" value="1"/>
</dbReference>
<comment type="similarity">
    <text evidence="1">Belongs to the peptidase S8 family.</text>
</comment>
<dbReference type="PROSITE" id="PS51892">
    <property type="entry name" value="SUBTILASE"/>
    <property type="match status" value="1"/>
</dbReference>
<evidence type="ECO:0000313" key="8">
    <source>
        <dbReference type="Proteomes" id="UP000321408"/>
    </source>
</evidence>
<evidence type="ECO:0000256" key="3">
    <source>
        <dbReference type="ARBA" id="ARBA00022801"/>
    </source>
</evidence>
<dbReference type="AlphaFoldDB" id="A0A5B9D8A2"/>
<dbReference type="GO" id="GO:0006508">
    <property type="term" value="P:proteolysis"/>
    <property type="evidence" value="ECO:0007669"/>
    <property type="project" value="UniProtKB-KW"/>
</dbReference>
<evidence type="ECO:0000259" key="6">
    <source>
        <dbReference type="Pfam" id="PF00082"/>
    </source>
</evidence>
<dbReference type="Gene3D" id="3.40.50.200">
    <property type="entry name" value="Peptidase S8/S53 domain"/>
    <property type="match status" value="1"/>
</dbReference>
<dbReference type="InterPro" id="IPR050131">
    <property type="entry name" value="Peptidase_S8_subtilisin-like"/>
</dbReference>
<dbReference type="Proteomes" id="UP000321408">
    <property type="component" value="Chromosome"/>
</dbReference>
<organism evidence="7 8">
    <name type="scientific">Promethearchaeum syntrophicum</name>
    <dbReference type="NCBI Taxonomy" id="2594042"/>
    <lineage>
        <taxon>Archaea</taxon>
        <taxon>Promethearchaeati</taxon>
        <taxon>Promethearchaeota</taxon>
        <taxon>Promethearchaeia</taxon>
        <taxon>Promethearchaeales</taxon>
        <taxon>Promethearchaeaceae</taxon>
        <taxon>Promethearchaeum</taxon>
    </lineage>
</organism>
<dbReference type="InterPro" id="IPR000209">
    <property type="entry name" value="Peptidase_S8/S53_dom"/>
</dbReference>
<dbReference type="InterPro" id="IPR023827">
    <property type="entry name" value="Peptidase_S8_Asp-AS"/>
</dbReference>
<evidence type="ECO:0000313" key="7">
    <source>
        <dbReference type="EMBL" id="QEE15478.1"/>
    </source>
</evidence>
<keyword evidence="5" id="KW-1133">Transmembrane helix</keyword>
<gene>
    <name evidence="7" type="ORF">DSAG12_01304</name>
</gene>
<dbReference type="RefSeq" id="WP_147662387.1">
    <property type="nucleotide sequence ID" value="NZ_CP042905.2"/>
</dbReference>